<name>A0A538SM84_UNCEI</name>
<feature type="transmembrane region" description="Helical" evidence="5">
    <location>
        <begin position="147"/>
        <end position="168"/>
    </location>
</feature>
<dbReference type="PANTHER" id="PTHR43424">
    <property type="entry name" value="LOCUS PUTATIVE PROTEIN 1-RELATED"/>
    <property type="match status" value="1"/>
</dbReference>
<dbReference type="AlphaFoldDB" id="A0A538SM84"/>
<keyword evidence="3 5" id="KW-1133">Transmembrane helix</keyword>
<feature type="transmembrane region" description="Helical" evidence="5">
    <location>
        <begin position="174"/>
        <end position="197"/>
    </location>
</feature>
<feature type="transmembrane region" description="Helical" evidence="5">
    <location>
        <begin position="204"/>
        <end position="224"/>
    </location>
</feature>
<dbReference type="InterPro" id="IPR052556">
    <property type="entry name" value="PolySynth_Transporter"/>
</dbReference>
<proteinExistence type="predicted"/>
<keyword evidence="2 5" id="KW-0812">Transmembrane</keyword>
<accession>A0A538SM84</accession>
<feature type="transmembrane region" description="Helical" evidence="5">
    <location>
        <begin position="417"/>
        <end position="437"/>
    </location>
</feature>
<keyword evidence="4 5" id="KW-0472">Membrane</keyword>
<organism evidence="6 7">
    <name type="scientific">Eiseniibacteriota bacterium</name>
    <dbReference type="NCBI Taxonomy" id="2212470"/>
    <lineage>
        <taxon>Bacteria</taxon>
        <taxon>Candidatus Eiseniibacteriota</taxon>
    </lineage>
</organism>
<feature type="transmembrane region" description="Helical" evidence="5">
    <location>
        <begin position="360"/>
        <end position="384"/>
    </location>
</feature>
<feature type="transmembrane region" description="Helical" evidence="5">
    <location>
        <begin position="391"/>
        <end position="411"/>
    </location>
</feature>
<dbReference type="GO" id="GO:0016020">
    <property type="term" value="C:membrane"/>
    <property type="evidence" value="ECO:0007669"/>
    <property type="project" value="UniProtKB-SubCell"/>
</dbReference>
<evidence type="ECO:0000256" key="1">
    <source>
        <dbReference type="ARBA" id="ARBA00004141"/>
    </source>
</evidence>
<feature type="transmembrane region" description="Helical" evidence="5">
    <location>
        <begin position="290"/>
        <end position="307"/>
    </location>
</feature>
<dbReference type="CDD" id="cd13128">
    <property type="entry name" value="MATE_Wzx_like"/>
    <property type="match status" value="1"/>
</dbReference>
<comment type="subcellular location">
    <subcellularLocation>
        <location evidence="1">Membrane</location>
        <topology evidence="1">Multi-pass membrane protein</topology>
    </subcellularLocation>
</comment>
<evidence type="ECO:0000256" key="5">
    <source>
        <dbReference type="SAM" id="Phobius"/>
    </source>
</evidence>
<dbReference type="EMBL" id="VBOT01000032">
    <property type="protein sequence ID" value="TMQ52488.1"/>
    <property type="molecule type" value="Genomic_DNA"/>
</dbReference>
<dbReference type="InterPro" id="IPR002797">
    <property type="entry name" value="Polysacc_synth"/>
</dbReference>
<protein>
    <submittedName>
        <fullName evidence="6">Flippase</fullName>
    </submittedName>
</protein>
<dbReference type="PANTHER" id="PTHR43424:SF1">
    <property type="entry name" value="LOCUS PUTATIVE PROTEIN 1-RELATED"/>
    <property type="match status" value="1"/>
</dbReference>
<evidence type="ECO:0000256" key="3">
    <source>
        <dbReference type="ARBA" id="ARBA00022989"/>
    </source>
</evidence>
<evidence type="ECO:0000313" key="6">
    <source>
        <dbReference type="EMBL" id="TMQ52488.1"/>
    </source>
</evidence>
<dbReference type="Proteomes" id="UP000320184">
    <property type="component" value="Unassembled WGS sequence"/>
</dbReference>
<evidence type="ECO:0000313" key="7">
    <source>
        <dbReference type="Proteomes" id="UP000320184"/>
    </source>
</evidence>
<feature type="transmembrane region" description="Helical" evidence="5">
    <location>
        <begin position="112"/>
        <end position="135"/>
    </location>
</feature>
<gene>
    <name evidence="6" type="ORF">E6K73_02810</name>
</gene>
<comment type="caution">
    <text evidence="6">The sequence shown here is derived from an EMBL/GenBank/DDBJ whole genome shotgun (WGS) entry which is preliminary data.</text>
</comment>
<sequence length="457" mass="48920">MKETIPQPAPPAPLGPSLVTRVGAFIQSLASRGAEGAMIRRNVGWLIGDRVFRLVVGLGVNVWMVRYLGADTLGLLSFSQSVVAVLAILSQLGLETIVVRDLVRRPDEADSILGTALGMRLAGAALTLALSLAAMTALRPGESGPRLLALIFAGATFFQSLDVIEYWFQSRSLVAPFVAARATAFVAISIAKVVALLSGASLQTLALLIAGEFACAALALLIGYRLHGVSPASWRFEPKRALGLLRDSWPLILNSVAILVSMRADQTILTTLRGDHENGIYAAAQRLTEIIYFVPVAMMAAANPTLLRSYQRDGEEYGRRLGRVFSLLFWGAIVIAIGVSALSGWIVMRLFGPGFRAAGPVLAIQVWSAPALFLGVAQTNWFVARGRQRALMLRSVVGAVTSLIANLWLVPPLGARGAAIAMVISQTAAHVLTNLAFPSTRALFRLQWRAVVPTPIR</sequence>
<evidence type="ECO:0000256" key="2">
    <source>
        <dbReference type="ARBA" id="ARBA00022692"/>
    </source>
</evidence>
<evidence type="ECO:0000256" key="4">
    <source>
        <dbReference type="ARBA" id="ARBA00023136"/>
    </source>
</evidence>
<feature type="transmembrane region" description="Helical" evidence="5">
    <location>
        <begin position="327"/>
        <end position="348"/>
    </location>
</feature>
<dbReference type="Pfam" id="PF01943">
    <property type="entry name" value="Polysacc_synt"/>
    <property type="match status" value="1"/>
</dbReference>
<reference evidence="6 7" key="1">
    <citation type="journal article" date="2019" name="Nat. Microbiol.">
        <title>Mediterranean grassland soil C-N compound turnover is dependent on rainfall and depth, and is mediated by genomically divergent microorganisms.</title>
        <authorList>
            <person name="Diamond S."/>
            <person name="Andeer P.F."/>
            <person name="Li Z."/>
            <person name="Crits-Christoph A."/>
            <person name="Burstein D."/>
            <person name="Anantharaman K."/>
            <person name="Lane K.R."/>
            <person name="Thomas B.C."/>
            <person name="Pan C."/>
            <person name="Northen T.R."/>
            <person name="Banfield J.F."/>
        </authorList>
    </citation>
    <scope>NUCLEOTIDE SEQUENCE [LARGE SCALE GENOMIC DNA]</scope>
    <source>
        <strain evidence="6">WS_3</strain>
    </source>
</reference>